<evidence type="ECO:0000259" key="9">
    <source>
        <dbReference type="Pfam" id="PF14380"/>
    </source>
</evidence>
<comment type="subcellular location">
    <subcellularLocation>
        <location evidence="1">Membrane</location>
        <topology evidence="1">Single-pass membrane protein</topology>
    </subcellularLocation>
</comment>
<feature type="domain" description="Wall-associated receptor kinase galacturonan-binding" evidence="8">
    <location>
        <begin position="40"/>
        <end position="103"/>
    </location>
</feature>
<keyword evidence="4" id="KW-0325">Glycoprotein</keyword>
<evidence type="ECO:0000256" key="3">
    <source>
        <dbReference type="ARBA" id="ARBA00022729"/>
    </source>
</evidence>
<dbReference type="EMBL" id="SZYD01000018">
    <property type="protein sequence ID" value="KAD2805730.1"/>
    <property type="molecule type" value="Genomic_DNA"/>
</dbReference>
<dbReference type="PANTHER" id="PTHR33138">
    <property type="entry name" value="OS01G0690200 PROTEIN"/>
    <property type="match status" value="1"/>
</dbReference>
<evidence type="ECO:0000313" key="10">
    <source>
        <dbReference type="EMBL" id="KAD2805730.1"/>
    </source>
</evidence>
<feature type="domain" description="Wall-associated receptor kinase C-terminal" evidence="9">
    <location>
        <begin position="157"/>
        <end position="248"/>
    </location>
</feature>
<organism evidence="10 11">
    <name type="scientific">Mikania micrantha</name>
    <name type="common">bitter vine</name>
    <dbReference type="NCBI Taxonomy" id="192012"/>
    <lineage>
        <taxon>Eukaryota</taxon>
        <taxon>Viridiplantae</taxon>
        <taxon>Streptophyta</taxon>
        <taxon>Embryophyta</taxon>
        <taxon>Tracheophyta</taxon>
        <taxon>Spermatophyta</taxon>
        <taxon>Magnoliopsida</taxon>
        <taxon>eudicotyledons</taxon>
        <taxon>Gunneridae</taxon>
        <taxon>Pentapetalae</taxon>
        <taxon>asterids</taxon>
        <taxon>campanulids</taxon>
        <taxon>Asterales</taxon>
        <taxon>Asteraceae</taxon>
        <taxon>Asteroideae</taxon>
        <taxon>Heliantheae alliance</taxon>
        <taxon>Eupatorieae</taxon>
        <taxon>Mikania</taxon>
    </lineage>
</organism>
<protein>
    <recommendedName>
        <fullName evidence="2">non-specific serine/threonine protein kinase</fullName>
        <ecNumber evidence="2">2.7.11.1</ecNumber>
    </recommendedName>
</protein>
<dbReference type="GO" id="GO:0004674">
    <property type="term" value="F:protein serine/threonine kinase activity"/>
    <property type="evidence" value="ECO:0007669"/>
    <property type="project" value="UniProtKB-EC"/>
</dbReference>
<evidence type="ECO:0000256" key="4">
    <source>
        <dbReference type="ARBA" id="ARBA00023180"/>
    </source>
</evidence>
<keyword evidence="7" id="KW-0472">Membrane</keyword>
<dbReference type="GO" id="GO:0030247">
    <property type="term" value="F:polysaccharide binding"/>
    <property type="evidence" value="ECO:0007669"/>
    <property type="project" value="InterPro"/>
</dbReference>
<evidence type="ECO:0000313" key="11">
    <source>
        <dbReference type="Proteomes" id="UP000326396"/>
    </source>
</evidence>
<sequence length="254" mass="28725">MKPGLDPSPTLFAITLTVVLAIIIHFPLHTSQETQPYDTCGQLVRCGNIEFQYPFWGLNRPDYCSHPGFKLNCQSNVTKLVLESVNYRVLDIDSSTRTITLARNDLWSGICPQYIHETRYDPTLFDRDNYGQEMVSLYYECDDNASIPLAANYRFSCNVNQTQSDGYFYRTSLIDPNIAASMVQCNNNITIPFDRSLANITSESDLRSALRAGFKLQWMANNDDCDWCVRSYGRCGSNSSSPELFACYESGVGK</sequence>
<evidence type="ECO:0000259" key="8">
    <source>
        <dbReference type="Pfam" id="PF13947"/>
    </source>
</evidence>
<comment type="caution">
    <text evidence="10">The sequence shown here is derived from an EMBL/GenBank/DDBJ whole genome shotgun (WGS) entry which is preliminary data.</text>
</comment>
<dbReference type="GO" id="GO:0016020">
    <property type="term" value="C:membrane"/>
    <property type="evidence" value="ECO:0007669"/>
    <property type="project" value="UniProtKB-SubCell"/>
</dbReference>
<dbReference type="OrthoDB" id="1507006at2759"/>
<evidence type="ECO:0000256" key="6">
    <source>
        <dbReference type="ARBA" id="ARBA00048679"/>
    </source>
</evidence>
<evidence type="ECO:0000256" key="1">
    <source>
        <dbReference type="ARBA" id="ARBA00004167"/>
    </source>
</evidence>
<dbReference type="Pfam" id="PF13947">
    <property type="entry name" value="GUB_WAK_bind"/>
    <property type="match status" value="1"/>
</dbReference>
<feature type="transmembrane region" description="Helical" evidence="7">
    <location>
        <begin position="12"/>
        <end position="28"/>
    </location>
</feature>
<keyword evidence="11" id="KW-1185">Reference proteome</keyword>
<name>A0A5N6LW23_9ASTR</name>
<dbReference type="Pfam" id="PF14380">
    <property type="entry name" value="WAK_assoc"/>
    <property type="match status" value="1"/>
</dbReference>
<dbReference type="EC" id="2.7.11.1" evidence="2"/>
<evidence type="ECO:0000256" key="2">
    <source>
        <dbReference type="ARBA" id="ARBA00012513"/>
    </source>
</evidence>
<keyword evidence="7" id="KW-0812">Transmembrane</keyword>
<accession>A0A5N6LW23</accession>
<proteinExistence type="predicted"/>
<dbReference type="PANTHER" id="PTHR33138:SF72">
    <property type="entry name" value="WALL-ASSOCIATED RECEPTOR KINASE CARBOXY-TERMINAL PROTEIN"/>
    <property type="match status" value="1"/>
</dbReference>
<evidence type="ECO:0000256" key="5">
    <source>
        <dbReference type="ARBA" id="ARBA00047899"/>
    </source>
</evidence>
<gene>
    <name evidence="10" type="ORF">E3N88_39107</name>
</gene>
<comment type="catalytic activity">
    <reaction evidence="5">
        <text>L-threonyl-[protein] + ATP = O-phospho-L-threonyl-[protein] + ADP + H(+)</text>
        <dbReference type="Rhea" id="RHEA:46608"/>
        <dbReference type="Rhea" id="RHEA-COMP:11060"/>
        <dbReference type="Rhea" id="RHEA-COMP:11605"/>
        <dbReference type="ChEBI" id="CHEBI:15378"/>
        <dbReference type="ChEBI" id="CHEBI:30013"/>
        <dbReference type="ChEBI" id="CHEBI:30616"/>
        <dbReference type="ChEBI" id="CHEBI:61977"/>
        <dbReference type="ChEBI" id="CHEBI:456216"/>
        <dbReference type="EC" id="2.7.11.1"/>
    </reaction>
</comment>
<evidence type="ECO:0000256" key="7">
    <source>
        <dbReference type="SAM" id="Phobius"/>
    </source>
</evidence>
<comment type="catalytic activity">
    <reaction evidence="6">
        <text>L-seryl-[protein] + ATP = O-phospho-L-seryl-[protein] + ADP + H(+)</text>
        <dbReference type="Rhea" id="RHEA:17989"/>
        <dbReference type="Rhea" id="RHEA-COMP:9863"/>
        <dbReference type="Rhea" id="RHEA-COMP:11604"/>
        <dbReference type="ChEBI" id="CHEBI:15378"/>
        <dbReference type="ChEBI" id="CHEBI:29999"/>
        <dbReference type="ChEBI" id="CHEBI:30616"/>
        <dbReference type="ChEBI" id="CHEBI:83421"/>
        <dbReference type="ChEBI" id="CHEBI:456216"/>
        <dbReference type="EC" id="2.7.11.1"/>
    </reaction>
</comment>
<dbReference type="InterPro" id="IPR032872">
    <property type="entry name" value="WAK_assoc_C"/>
</dbReference>
<keyword evidence="3" id="KW-0732">Signal</keyword>
<reference evidence="10 11" key="1">
    <citation type="submission" date="2019-05" db="EMBL/GenBank/DDBJ databases">
        <title>Mikania micrantha, genome provides insights into the molecular mechanism of rapid growth.</title>
        <authorList>
            <person name="Liu B."/>
        </authorList>
    </citation>
    <scope>NUCLEOTIDE SEQUENCE [LARGE SCALE GENOMIC DNA]</scope>
    <source>
        <strain evidence="10">NLD-2019</strain>
        <tissue evidence="10">Leaf</tissue>
    </source>
</reference>
<dbReference type="InterPro" id="IPR025287">
    <property type="entry name" value="WAK_GUB"/>
</dbReference>
<dbReference type="Proteomes" id="UP000326396">
    <property type="component" value="Linkage Group LG8"/>
</dbReference>
<dbReference type="AlphaFoldDB" id="A0A5N6LW23"/>
<keyword evidence="7" id="KW-1133">Transmembrane helix</keyword>